<accession>A0ABT3JFU9</accession>
<organism evidence="1 2">
    <name type="scientific">Sphingomonas arvum</name>
    <dbReference type="NCBI Taxonomy" id="2992113"/>
    <lineage>
        <taxon>Bacteria</taxon>
        <taxon>Pseudomonadati</taxon>
        <taxon>Pseudomonadota</taxon>
        <taxon>Alphaproteobacteria</taxon>
        <taxon>Sphingomonadales</taxon>
        <taxon>Sphingomonadaceae</taxon>
        <taxon>Sphingomonas</taxon>
    </lineage>
</organism>
<gene>
    <name evidence="1" type="ORF">OMW55_08915</name>
</gene>
<dbReference type="Proteomes" id="UP001526246">
    <property type="component" value="Unassembled WGS sequence"/>
</dbReference>
<evidence type="ECO:0000313" key="1">
    <source>
        <dbReference type="EMBL" id="MCW3797923.1"/>
    </source>
</evidence>
<protein>
    <recommendedName>
        <fullName evidence="3">Transcriptional regulator</fullName>
    </recommendedName>
</protein>
<reference evidence="1 2" key="1">
    <citation type="submission" date="2022-10" db="EMBL/GenBank/DDBJ databases">
        <title>Sphingomonas sp.</title>
        <authorList>
            <person name="Jin C."/>
        </authorList>
    </citation>
    <scope>NUCLEOTIDE SEQUENCE [LARGE SCALE GENOMIC DNA]</scope>
    <source>
        <strain evidence="1 2">BN140010</strain>
    </source>
</reference>
<evidence type="ECO:0008006" key="3">
    <source>
        <dbReference type="Google" id="ProtNLM"/>
    </source>
</evidence>
<dbReference type="RefSeq" id="WP_264882503.1">
    <property type="nucleotide sequence ID" value="NZ_JAPDOB010000002.1"/>
</dbReference>
<evidence type="ECO:0000313" key="2">
    <source>
        <dbReference type="Proteomes" id="UP001526246"/>
    </source>
</evidence>
<name>A0ABT3JFU9_9SPHN</name>
<proteinExistence type="predicted"/>
<keyword evidence="2" id="KW-1185">Reference proteome</keyword>
<sequence length="122" mass="13179">MIRPEEITSFVSGSFRSVWALELLLLLKRQPGQHAVTELVGMLRASDLVVRQALHDLIAAGLVAVDEAGRANFAPASADLAALADGAQELYARRPDAVRRLIVSGQARGLTAFADAFRLRKD</sequence>
<dbReference type="EMBL" id="JAPDOB010000002">
    <property type="protein sequence ID" value="MCW3797923.1"/>
    <property type="molecule type" value="Genomic_DNA"/>
</dbReference>
<comment type="caution">
    <text evidence="1">The sequence shown here is derived from an EMBL/GenBank/DDBJ whole genome shotgun (WGS) entry which is preliminary data.</text>
</comment>